<dbReference type="Pfam" id="PF07816">
    <property type="entry name" value="DUF1645"/>
    <property type="match status" value="1"/>
</dbReference>
<comment type="caution">
    <text evidence="2">The sequence shown here is derived from an EMBL/GenBank/DDBJ whole genome shotgun (WGS) entry which is preliminary data.</text>
</comment>
<organism evidence="2 3">
    <name type="scientific">Vanilla planifolia</name>
    <name type="common">Vanilla</name>
    <dbReference type="NCBI Taxonomy" id="51239"/>
    <lineage>
        <taxon>Eukaryota</taxon>
        <taxon>Viridiplantae</taxon>
        <taxon>Streptophyta</taxon>
        <taxon>Embryophyta</taxon>
        <taxon>Tracheophyta</taxon>
        <taxon>Spermatophyta</taxon>
        <taxon>Magnoliopsida</taxon>
        <taxon>Liliopsida</taxon>
        <taxon>Asparagales</taxon>
        <taxon>Orchidaceae</taxon>
        <taxon>Vanilloideae</taxon>
        <taxon>Vanilleae</taxon>
        <taxon>Vanilla</taxon>
    </lineage>
</organism>
<name>A0A835U3H6_VANPL</name>
<dbReference type="Proteomes" id="UP000639772">
    <property type="component" value="Unassembled WGS sequence"/>
</dbReference>
<dbReference type="InterPro" id="IPR012442">
    <property type="entry name" value="DUF1645_plant"/>
</dbReference>
<feature type="compositionally biased region" description="Low complexity" evidence="1">
    <location>
        <begin position="255"/>
        <end position="281"/>
    </location>
</feature>
<feature type="region of interest" description="Disordered" evidence="1">
    <location>
        <begin position="248"/>
        <end position="320"/>
    </location>
</feature>
<dbReference type="PANTHER" id="PTHR33095:SF81">
    <property type="entry name" value="OS07G0619500 PROTEIN"/>
    <property type="match status" value="1"/>
</dbReference>
<feature type="compositionally biased region" description="Basic and acidic residues" evidence="1">
    <location>
        <begin position="167"/>
        <end position="178"/>
    </location>
</feature>
<proteinExistence type="predicted"/>
<feature type="compositionally biased region" description="Polar residues" evidence="1">
    <location>
        <begin position="180"/>
        <end position="191"/>
    </location>
</feature>
<dbReference type="OrthoDB" id="667051at2759"/>
<protein>
    <submittedName>
        <fullName evidence="2">Uncharacterized protein</fullName>
    </submittedName>
</protein>
<accession>A0A835U3H6</accession>
<evidence type="ECO:0000313" key="2">
    <source>
        <dbReference type="EMBL" id="KAG0448149.1"/>
    </source>
</evidence>
<gene>
    <name evidence="2" type="ORF">HPP92_027981</name>
</gene>
<sequence length="370" mass="40827">MPATEFHFDRGMMETYKGSDSCLDLYQPHHHYYSAPSSPNAFTASSDAGSRNWQSSIPFEWEEKPVTRNSYNGGVDVNNSDDFDFAFAFDSISKRREKVSYPPLAAADELFEKGVIRPLKPPPRLSSPVKGDQSPKSPKNRVFFSPLRRGRGRTGKELDPFAVAMKETTEERVKDRNRNYTRSAAHSMSNSRSRKGSRSLSPFRGRGGSRGDHRTFESSSTPSLTGKRGSGGWKWRLKDFLLFRRGDGSKDSLSKHGSFSSSSSSSLSSSSSSSSSSSFMSKVLMKGSSSVGEDSRNSSFRSVHSGPMRRGEEVTPHEKHYTENRAAAAELKKKTALPYKQTIFGFLRFSPAVRSLGGGGPVGLSSINHE</sequence>
<feature type="region of interest" description="Disordered" evidence="1">
    <location>
        <begin position="117"/>
        <end position="230"/>
    </location>
</feature>
<evidence type="ECO:0000313" key="3">
    <source>
        <dbReference type="Proteomes" id="UP000639772"/>
    </source>
</evidence>
<reference evidence="2 3" key="1">
    <citation type="journal article" date="2020" name="Nat. Food">
        <title>A phased Vanilla planifolia genome enables genetic improvement of flavour and production.</title>
        <authorList>
            <person name="Hasing T."/>
            <person name="Tang H."/>
            <person name="Brym M."/>
            <person name="Khazi F."/>
            <person name="Huang T."/>
            <person name="Chambers A.H."/>
        </authorList>
    </citation>
    <scope>NUCLEOTIDE SEQUENCE [LARGE SCALE GENOMIC DNA]</scope>
    <source>
        <tissue evidence="2">Leaf</tissue>
    </source>
</reference>
<dbReference type="PANTHER" id="PTHR33095">
    <property type="entry name" value="OS07G0619500 PROTEIN"/>
    <property type="match status" value="1"/>
</dbReference>
<dbReference type="EMBL" id="JADCNM010000344">
    <property type="protein sequence ID" value="KAG0448149.1"/>
    <property type="molecule type" value="Genomic_DNA"/>
</dbReference>
<feature type="compositionally biased region" description="Polar residues" evidence="1">
    <location>
        <begin position="287"/>
        <end position="302"/>
    </location>
</feature>
<dbReference type="AlphaFoldDB" id="A0A835U3H6"/>
<evidence type="ECO:0000256" key="1">
    <source>
        <dbReference type="SAM" id="MobiDB-lite"/>
    </source>
</evidence>
<feature type="compositionally biased region" description="Basic and acidic residues" evidence="1">
    <location>
        <begin position="309"/>
        <end position="320"/>
    </location>
</feature>